<gene>
    <name evidence="2" type="ORF">AA23TX_07986</name>
</gene>
<keyword evidence="3" id="KW-1185">Reference proteome</keyword>
<dbReference type="RefSeq" id="WP_155547965.1">
    <property type="nucleotide sequence ID" value="NZ_CABVGP010000003.1"/>
</dbReference>
<feature type="transmembrane region" description="Helical" evidence="1">
    <location>
        <begin position="83"/>
        <end position="101"/>
    </location>
</feature>
<dbReference type="EMBL" id="CABVGP010000003">
    <property type="protein sequence ID" value="VVJ23080.1"/>
    <property type="molecule type" value="Genomic_DNA"/>
</dbReference>
<protein>
    <submittedName>
        <fullName evidence="2">Uncharacterized protein</fullName>
    </submittedName>
</protein>
<accession>A0A6I8M4Y5</accession>
<dbReference type="AlphaFoldDB" id="A0A6I8M4Y5"/>
<proteinExistence type="predicted"/>
<feature type="transmembrane region" description="Helical" evidence="1">
    <location>
        <begin position="107"/>
        <end position="125"/>
    </location>
</feature>
<evidence type="ECO:0000256" key="1">
    <source>
        <dbReference type="SAM" id="Phobius"/>
    </source>
</evidence>
<name>A0A6I8M4Y5_9PSEU</name>
<sequence>MPRRRVPERATPVGAGRIFLPVMLVVFGLGTLVLLVASIKVLADDLGHGGDPSPWFVLSVFATAIQLLAVVALGFRRRWGAKLLAAAFVASVLLDFTGLTGLTTGAVLIKIIAAGLLATAILVRWDDLVA</sequence>
<reference evidence="2 3" key="1">
    <citation type="submission" date="2019-09" db="EMBL/GenBank/DDBJ databases">
        <authorList>
            <person name="Leyn A S."/>
        </authorList>
    </citation>
    <scope>NUCLEOTIDE SEQUENCE [LARGE SCALE GENOMIC DNA]</scope>
    <source>
        <strain evidence="2">AA231_1</strain>
    </source>
</reference>
<feature type="transmembrane region" description="Helical" evidence="1">
    <location>
        <begin position="20"/>
        <end position="43"/>
    </location>
</feature>
<keyword evidence="1" id="KW-0472">Membrane</keyword>
<dbReference type="Proteomes" id="UP000399805">
    <property type="component" value="Unassembled WGS sequence"/>
</dbReference>
<evidence type="ECO:0000313" key="3">
    <source>
        <dbReference type="Proteomes" id="UP000399805"/>
    </source>
</evidence>
<keyword evidence="1" id="KW-1133">Transmembrane helix</keyword>
<feature type="transmembrane region" description="Helical" evidence="1">
    <location>
        <begin position="55"/>
        <end position="76"/>
    </location>
</feature>
<evidence type="ECO:0000313" key="2">
    <source>
        <dbReference type="EMBL" id="VVJ23080.1"/>
    </source>
</evidence>
<keyword evidence="1" id="KW-0812">Transmembrane</keyword>
<organism evidence="2 3">
    <name type="scientific">Amycolatopsis camponoti</name>
    <dbReference type="NCBI Taxonomy" id="2606593"/>
    <lineage>
        <taxon>Bacteria</taxon>
        <taxon>Bacillati</taxon>
        <taxon>Actinomycetota</taxon>
        <taxon>Actinomycetes</taxon>
        <taxon>Pseudonocardiales</taxon>
        <taxon>Pseudonocardiaceae</taxon>
        <taxon>Amycolatopsis</taxon>
    </lineage>
</organism>